<organism evidence="9 10">
    <name type="scientific">Halomonas halmophila</name>
    <dbReference type="NCBI Taxonomy" id="252"/>
    <lineage>
        <taxon>Bacteria</taxon>
        <taxon>Pseudomonadati</taxon>
        <taxon>Pseudomonadota</taxon>
        <taxon>Gammaproteobacteria</taxon>
        <taxon>Oceanospirillales</taxon>
        <taxon>Halomonadaceae</taxon>
        <taxon>Halomonas</taxon>
    </lineage>
</organism>
<feature type="binding site" evidence="7">
    <location>
        <position position="183"/>
    </location>
    <ligand>
        <name>glyoxylate</name>
        <dbReference type="ChEBI" id="CHEBI:36655"/>
    </ligand>
</feature>
<name>A0A4Y4F283_9GAMM</name>
<dbReference type="InterPro" id="IPR013785">
    <property type="entry name" value="Aldolase_TIM"/>
</dbReference>
<dbReference type="CDD" id="cd02809">
    <property type="entry name" value="alpha_hydroxyacid_oxid_FMN"/>
    <property type="match status" value="1"/>
</dbReference>
<dbReference type="Proteomes" id="UP000319812">
    <property type="component" value="Unassembled WGS sequence"/>
</dbReference>
<evidence type="ECO:0000256" key="3">
    <source>
        <dbReference type="ARBA" id="ARBA00022643"/>
    </source>
</evidence>
<dbReference type="Gene3D" id="3.20.20.70">
    <property type="entry name" value="Aldolase class I"/>
    <property type="match status" value="1"/>
</dbReference>
<dbReference type="FunFam" id="3.20.20.70:FF:000029">
    <property type="entry name" value="L-lactate dehydrogenase"/>
    <property type="match status" value="1"/>
</dbReference>
<dbReference type="PANTHER" id="PTHR10578">
    <property type="entry name" value="S -2-HYDROXY-ACID OXIDASE-RELATED"/>
    <property type="match status" value="1"/>
</dbReference>
<evidence type="ECO:0000256" key="1">
    <source>
        <dbReference type="ARBA" id="ARBA00001917"/>
    </source>
</evidence>
<comment type="similarity">
    <text evidence="5">Belongs to the FMN-dependent alpha-hydroxy acid dehydrogenase family.</text>
</comment>
<dbReference type="GO" id="GO:0005886">
    <property type="term" value="C:plasma membrane"/>
    <property type="evidence" value="ECO:0007669"/>
    <property type="project" value="TreeGrafter"/>
</dbReference>
<evidence type="ECO:0000256" key="2">
    <source>
        <dbReference type="ARBA" id="ARBA00022630"/>
    </source>
</evidence>
<feature type="binding site" evidence="7">
    <location>
        <position position="293"/>
    </location>
    <ligand>
        <name>FMN</name>
        <dbReference type="ChEBI" id="CHEBI:58210"/>
    </ligand>
</feature>
<dbReference type="InterPro" id="IPR037396">
    <property type="entry name" value="FMN_HAD"/>
</dbReference>
<feature type="binding site" evidence="7">
    <location>
        <begin position="96"/>
        <end position="98"/>
    </location>
    <ligand>
        <name>FMN</name>
        <dbReference type="ChEBI" id="CHEBI:58210"/>
    </ligand>
</feature>
<dbReference type="GO" id="GO:0004459">
    <property type="term" value="F:L-lactate dehydrogenase (NAD+) activity"/>
    <property type="evidence" value="ECO:0007669"/>
    <property type="project" value="TreeGrafter"/>
</dbReference>
<proteinExistence type="inferred from homology"/>
<dbReference type="PIRSF" id="PIRSF000138">
    <property type="entry name" value="Al-hdrx_acd_dh"/>
    <property type="match status" value="1"/>
</dbReference>
<dbReference type="InterPro" id="IPR012133">
    <property type="entry name" value="Alpha-hydoxy_acid_DH_FMN"/>
</dbReference>
<feature type="binding site" evidence="7">
    <location>
        <position position="298"/>
    </location>
    <ligand>
        <name>glyoxylate</name>
        <dbReference type="ChEBI" id="CHEBI:36655"/>
    </ligand>
</feature>
<dbReference type="GO" id="GO:0010181">
    <property type="term" value="F:FMN binding"/>
    <property type="evidence" value="ECO:0007669"/>
    <property type="project" value="InterPro"/>
</dbReference>
<keyword evidence="4" id="KW-0560">Oxidoreductase</keyword>
<reference evidence="9 10" key="1">
    <citation type="submission" date="2019-06" db="EMBL/GenBank/DDBJ databases">
        <title>Whole genome shotgun sequence of Halomonas halmophila NBRC 15537.</title>
        <authorList>
            <person name="Hosoyama A."/>
            <person name="Uohara A."/>
            <person name="Ohji S."/>
            <person name="Ichikawa N."/>
        </authorList>
    </citation>
    <scope>NUCLEOTIDE SEQUENCE [LARGE SCALE GENOMIC DNA]</scope>
    <source>
        <strain evidence="9 10">NBRC 15537</strain>
    </source>
</reference>
<comment type="cofactor">
    <cofactor evidence="1">
        <name>FMN</name>
        <dbReference type="ChEBI" id="CHEBI:58210"/>
    </cofactor>
</comment>
<keyword evidence="10" id="KW-1185">Reference proteome</keyword>
<feature type="binding site" evidence="7">
    <location>
        <position position="43"/>
    </location>
    <ligand>
        <name>glyoxylate</name>
        <dbReference type="ChEBI" id="CHEBI:36655"/>
    </ligand>
</feature>
<dbReference type="InterPro" id="IPR008259">
    <property type="entry name" value="FMN_hydac_DH_AS"/>
</dbReference>
<evidence type="ECO:0000313" key="9">
    <source>
        <dbReference type="EMBL" id="GED23393.1"/>
    </source>
</evidence>
<sequence>MTPKTEAPLKRRPYAGTDYRRALNIADLERIAQRRLPHLVYEYLQGGADDERTLRHNRDTFDDYLFEPRTLTRVGPRDLSTTLQGTLHALPLVIGPTGYNGMLTRNGDVKLATAASRKDIPFVLSNVATTSLEDIAALEGLDAWMQIYFYRDRDYVRKLVERCRHAGYGTLVVTTDSAIYGNREWDLRNFRKPMQPTLRNLIHLLSRLRWTADVLVPDGMPTFKNLGDLLPPGKQSVQGASAIIGQQLDPTLNWDDIAWLRDLWPGRLIIKGILAPAEAEHAAELGVDGVVLSNHGGRQLDHALSPLDVLPEARRRTGKRCQLFIDSGFRRGTDIVKALALGADAVWLGRATLYGLAAGGQPGVLHALTILERELDRAIGLLGVSRIADLKANMLAHRAHTPRAHSLD</sequence>
<dbReference type="RefSeq" id="WP_246053896.1">
    <property type="nucleotide sequence ID" value="NZ_BJOC01000034.1"/>
</dbReference>
<evidence type="ECO:0000256" key="4">
    <source>
        <dbReference type="ARBA" id="ARBA00023002"/>
    </source>
</evidence>
<dbReference type="InterPro" id="IPR000262">
    <property type="entry name" value="FMN-dep_DH"/>
</dbReference>
<dbReference type="SUPFAM" id="SSF51395">
    <property type="entry name" value="FMN-linked oxidoreductases"/>
    <property type="match status" value="1"/>
</dbReference>
<accession>A0A4Y4F283</accession>
<keyword evidence="2 7" id="KW-0285">Flavoprotein</keyword>
<comment type="caution">
    <text evidence="9">The sequence shown here is derived from an EMBL/GenBank/DDBJ whole genome shotgun (WGS) entry which is preliminary data.</text>
</comment>
<dbReference type="AlphaFoldDB" id="A0A4Y4F283"/>
<gene>
    <name evidence="9" type="ORF">HHA01_23700</name>
</gene>
<dbReference type="PANTHER" id="PTHR10578:SF107">
    <property type="entry name" value="2-HYDROXYACID OXIDASE 1"/>
    <property type="match status" value="1"/>
</dbReference>
<feature type="domain" description="FMN hydroxy acid dehydrogenase" evidence="8">
    <location>
        <begin position="17"/>
        <end position="400"/>
    </location>
</feature>
<evidence type="ECO:0000313" key="10">
    <source>
        <dbReference type="Proteomes" id="UP000319812"/>
    </source>
</evidence>
<feature type="binding site" evidence="7">
    <location>
        <position position="146"/>
    </location>
    <ligand>
        <name>FMN</name>
        <dbReference type="ChEBI" id="CHEBI:58210"/>
    </ligand>
</feature>
<dbReference type="PROSITE" id="PS00557">
    <property type="entry name" value="FMN_HYDROXY_ACID_DH_1"/>
    <property type="match status" value="1"/>
</dbReference>
<evidence type="ECO:0000256" key="6">
    <source>
        <dbReference type="PIRSR" id="PIRSR000138-1"/>
    </source>
</evidence>
<feature type="binding site" evidence="7">
    <location>
        <position position="271"/>
    </location>
    <ligand>
        <name>FMN</name>
        <dbReference type="ChEBI" id="CHEBI:58210"/>
    </ligand>
</feature>
<dbReference type="GO" id="GO:0009060">
    <property type="term" value="P:aerobic respiration"/>
    <property type="evidence" value="ECO:0007669"/>
    <property type="project" value="TreeGrafter"/>
</dbReference>
<feature type="binding site" evidence="7">
    <location>
        <position position="174"/>
    </location>
    <ligand>
        <name>FMN</name>
        <dbReference type="ChEBI" id="CHEBI:58210"/>
    </ligand>
</feature>
<dbReference type="EMBL" id="BJOC01000034">
    <property type="protein sequence ID" value="GED23393.1"/>
    <property type="molecule type" value="Genomic_DNA"/>
</dbReference>
<evidence type="ECO:0000256" key="5">
    <source>
        <dbReference type="ARBA" id="ARBA00024042"/>
    </source>
</evidence>
<feature type="binding site" evidence="7">
    <location>
        <begin position="349"/>
        <end position="350"/>
    </location>
    <ligand>
        <name>FMN</name>
        <dbReference type="ChEBI" id="CHEBI:58210"/>
    </ligand>
</feature>
<evidence type="ECO:0000256" key="7">
    <source>
        <dbReference type="PIRSR" id="PIRSR000138-2"/>
    </source>
</evidence>
<dbReference type="PROSITE" id="PS51349">
    <property type="entry name" value="FMN_HYDROXY_ACID_DH_2"/>
    <property type="match status" value="1"/>
</dbReference>
<feature type="binding site" evidence="7">
    <location>
        <position position="148"/>
    </location>
    <ligand>
        <name>glyoxylate</name>
        <dbReference type="ChEBI" id="CHEBI:36655"/>
    </ligand>
</feature>
<evidence type="ECO:0000259" key="8">
    <source>
        <dbReference type="PROSITE" id="PS51349"/>
    </source>
</evidence>
<feature type="active site" description="Proton acceptor" evidence="6">
    <location>
        <position position="295"/>
    </location>
</feature>
<keyword evidence="3 7" id="KW-0288">FMN</keyword>
<protein>
    <submittedName>
        <fullName evidence="9">Lactate dehydrogenase</fullName>
    </submittedName>
</protein>
<feature type="binding site" evidence="7">
    <location>
        <position position="125"/>
    </location>
    <ligand>
        <name>FMN</name>
        <dbReference type="ChEBI" id="CHEBI:58210"/>
    </ligand>
</feature>
<feature type="binding site" evidence="7">
    <location>
        <position position="295"/>
    </location>
    <ligand>
        <name>glyoxylate</name>
        <dbReference type="ChEBI" id="CHEBI:36655"/>
    </ligand>
</feature>
<feature type="binding site" evidence="7">
    <location>
        <begin position="326"/>
        <end position="330"/>
    </location>
    <ligand>
        <name>FMN</name>
        <dbReference type="ChEBI" id="CHEBI:58210"/>
    </ligand>
</feature>
<dbReference type="Pfam" id="PF01070">
    <property type="entry name" value="FMN_dh"/>
    <property type="match status" value="1"/>
</dbReference>